<name>A0A1F4ZTR0_9BACT</name>
<dbReference type="GO" id="GO:0016757">
    <property type="term" value="F:glycosyltransferase activity"/>
    <property type="evidence" value="ECO:0007669"/>
    <property type="project" value="InterPro"/>
</dbReference>
<sequence>MEDLPKSIAIVYDRVNKLGGAEKVLMALHEIFPTAPLYTSVYDSKKAPWAKIFPAVVPSFLQRIPFLKDHHEIVPFLTPIAFESFNFNQFDAVISVSSADAKGIVTSPHTFHFCYCLTPTRYLWSHFSEYESSLSYLEKIISRPIFSYLKKWDLIASRRPDTYVAISHTVKDRIKTYYHQDSQVVYPPVEVEFFKQKSEPIQPPPPNDYFLYVGRFVPYKRLDVVIESFNQTGLPLVIVGKGGISWGVGLFESKLRKMAKSNITFVGSASPDYLRQLYQGCQAFIFFHEEDFGIVPVEAQAAGKPVIALNKGGATETVIHGKTGILINDASVTALTNAVKSFSKSNFDPKFITTHAQLFSKERFMEKFAKVFRQEWKTFKSTYTY</sequence>
<dbReference type="PANTHER" id="PTHR45947:SF3">
    <property type="entry name" value="SULFOQUINOVOSYL TRANSFERASE SQD2"/>
    <property type="match status" value="1"/>
</dbReference>
<proteinExistence type="predicted"/>
<evidence type="ECO:0000313" key="2">
    <source>
        <dbReference type="EMBL" id="OGD09829.1"/>
    </source>
</evidence>
<protein>
    <recommendedName>
        <fullName evidence="1">Glycosyl transferase family 1 domain-containing protein</fullName>
    </recommendedName>
</protein>
<dbReference type="STRING" id="1797263.A2397_04480"/>
<feature type="domain" description="Glycosyl transferase family 1" evidence="1">
    <location>
        <begin position="199"/>
        <end position="346"/>
    </location>
</feature>
<dbReference type="Pfam" id="PF00534">
    <property type="entry name" value="Glycos_transf_1"/>
    <property type="match status" value="1"/>
</dbReference>
<gene>
    <name evidence="2" type="ORF">A2397_04480</name>
</gene>
<dbReference type="AlphaFoldDB" id="A0A1F4ZTR0"/>
<dbReference type="PANTHER" id="PTHR45947">
    <property type="entry name" value="SULFOQUINOVOSYL TRANSFERASE SQD2"/>
    <property type="match status" value="1"/>
</dbReference>
<dbReference type="Proteomes" id="UP000176424">
    <property type="component" value="Unassembled WGS sequence"/>
</dbReference>
<dbReference type="SUPFAM" id="SSF53756">
    <property type="entry name" value="UDP-Glycosyltransferase/glycogen phosphorylase"/>
    <property type="match status" value="1"/>
</dbReference>
<comment type="caution">
    <text evidence="2">The sequence shown here is derived from an EMBL/GenBank/DDBJ whole genome shotgun (WGS) entry which is preliminary data.</text>
</comment>
<dbReference type="Gene3D" id="3.40.50.2000">
    <property type="entry name" value="Glycogen Phosphorylase B"/>
    <property type="match status" value="2"/>
</dbReference>
<dbReference type="InterPro" id="IPR050194">
    <property type="entry name" value="Glycosyltransferase_grp1"/>
</dbReference>
<accession>A0A1F4ZTR0</accession>
<dbReference type="InterPro" id="IPR001296">
    <property type="entry name" value="Glyco_trans_1"/>
</dbReference>
<evidence type="ECO:0000313" key="3">
    <source>
        <dbReference type="Proteomes" id="UP000176424"/>
    </source>
</evidence>
<dbReference type="EMBL" id="MEXR01000021">
    <property type="protein sequence ID" value="OGD09829.1"/>
    <property type="molecule type" value="Genomic_DNA"/>
</dbReference>
<evidence type="ECO:0000259" key="1">
    <source>
        <dbReference type="Pfam" id="PF00534"/>
    </source>
</evidence>
<reference evidence="2 3" key="1">
    <citation type="journal article" date="2016" name="Nat. Commun.">
        <title>Thousands of microbial genomes shed light on interconnected biogeochemical processes in an aquifer system.</title>
        <authorList>
            <person name="Anantharaman K."/>
            <person name="Brown C.T."/>
            <person name="Hug L.A."/>
            <person name="Sharon I."/>
            <person name="Castelle C.J."/>
            <person name="Probst A.J."/>
            <person name="Thomas B.C."/>
            <person name="Singh A."/>
            <person name="Wilkins M.J."/>
            <person name="Karaoz U."/>
            <person name="Brodie E.L."/>
            <person name="Williams K.H."/>
            <person name="Hubbard S.S."/>
            <person name="Banfield J.F."/>
        </authorList>
    </citation>
    <scope>NUCLEOTIDE SEQUENCE [LARGE SCALE GENOMIC DNA]</scope>
</reference>
<organism evidence="2 3">
    <name type="scientific">Candidatus Amesbacteria bacterium RIFOXYB1_FULL_44_23</name>
    <dbReference type="NCBI Taxonomy" id="1797263"/>
    <lineage>
        <taxon>Bacteria</taxon>
        <taxon>Candidatus Amesiibacteriota</taxon>
    </lineage>
</organism>